<dbReference type="AlphaFoldDB" id="A0A0D8HJT0"/>
<gene>
    <name evidence="1" type="ORF">AXFE_18080</name>
</gene>
<name>A0A0D8HJT0_9ACTN</name>
<proteinExistence type="predicted"/>
<accession>A0A0D8HJT0</accession>
<keyword evidence="2" id="KW-1185">Reference proteome</keyword>
<dbReference type="STRING" id="1280514.AXFE_18080"/>
<evidence type="ECO:0000313" key="2">
    <source>
        <dbReference type="Proteomes" id="UP000032360"/>
    </source>
</evidence>
<sequence length="104" mass="11553">MIQKDLIPIYQGIYKSPKSKIAQNPLKRGQLGRFFGNSAKDGPSNQNEVDLMLAAIHPGQKGQMAFRSKGEIFTDVSRILFADKVSITGYLPRFQVGHSSNRMA</sequence>
<organism evidence="1 2">
    <name type="scientific">Acidithrix ferrooxidans</name>
    <dbReference type="NCBI Taxonomy" id="1280514"/>
    <lineage>
        <taxon>Bacteria</taxon>
        <taxon>Bacillati</taxon>
        <taxon>Actinomycetota</taxon>
        <taxon>Acidimicrobiia</taxon>
        <taxon>Acidimicrobiales</taxon>
        <taxon>Acidimicrobiaceae</taxon>
        <taxon>Acidithrix</taxon>
    </lineage>
</organism>
<comment type="caution">
    <text evidence="1">The sequence shown here is derived from an EMBL/GenBank/DDBJ whole genome shotgun (WGS) entry which is preliminary data.</text>
</comment>
<reference evidence="1 2" key="1">
    <citation type="submission" date="2015-01" db="EMBL/GenBank/DDBJ databases">
        <title>Draft genome of the acidophilic iron oxidizer Acidithrix ferrooxidans strain Py-F3.</title>
        <authorList>
            <person name="Poehlein A."/>
            <person name="Eisen S."/>
            <person name="Schloemann M."/>
            <person name="Johnson B.D."/>
            <person name="Daniel R."/>
            <person name="Muehling M."/>
        </authorList>
    </citation>
    <scope>NUCLEOTIDE SEQUENCE [LARGE SCALE GENOMIC DNA]</scope>
    <source>
        <strain evidence="1 2">Py-F3</strain>
    </source>
</reference>
<evidence type="ECO:0000313" key="1">
    <source>
        <dbReference type="EMBL" id="KJF17326.1"/>
    </source>
</evidence>
<dbReference type="EMBL" id="JXYS01000052">
    <property type="protein sequence ID" value="KJF17326.1"/>
    <property type="molecule type" value="Genomic_DNA"/>
</dbReference>
<protein>
    <submittedName>
        <fullName evidence="1">Uncharacterized protein</fullName>
    </submittedName>
</protein>
<dbReference type="Proteomes" id="UP000032360">
    <property type="component" value="Unassembled WGS sequence"/>
</dbReference>